<dbReference type="InterPro" id="IPR000683">
    <property type="entry name" value="Gfo/Idh/MocA-like_OxRdtase_N"/>
</dbReference>
<protein>
    <submittedName>
        <fullName evidence="3">Gfo/Idh/MocA family oxidoreductase</fullName>
    </submittedName>
</protein>
<dbReference type="Gene3D" id="3.40.50.720">
    <property type="entry name" value="NAD(P)-binding Rossmann-like Domain"/>
    <property type="match status" value="1"/>
</dbReference>
<dbReference type="Pfam" id="PF01408">
    <property type="entry name" value="GFO_IDH_MocA"/>
    <property type="match status" value="1"/>
</dbReference>
<accession>A0A9D0YX52</accession>
<dbReference type="InterPro" id="IPR055170">
    <property type="entry name" value="GFO_IDH_MocA-like_dom"/>
</dbReference>
<evidence type="ECO:0000259" key="2">
    <source>
        <dbReference type="Pfam" id="PF22725"/>
    </source>
</evidence>
<dbReference type="EMBL" id="DVFI01000122">
    <property type="protein sequence ID" value="HIQ63722.1"/>
    <property type="molecule type" value="Genomic_DNA"/>
</dbReference>
<dbReference type="AlphaFoldDB" id="A0A9D0YX52"/>
<gene>
    <name evidence="3" type="ORF">IAA66_09110</name>
</gene>
<dbReference type="SUPFAM" id="SSF51735">
    <property type="entry name" value="NAD(P)-binding Rossmann-fold domains"/>
    <property type="match status" value="1"/>
</dbReference>
<name>A0A9D0YX52_9FIRM</name>
<sequence length="349" mass="38818">MKKRTFAVIGYGGQGGWHARQILASDVAALAGVYDIDEAKNKAAERHGMFAYPSLEAVLADEKVEAVVIATPNASHKALAVKALEAGKNVVCEKPVEMSCAAFDEMTSAAARAGKLFTVHQNRRWDVDYLAIKRMAASGEIGGVIRLESRIHGSRGIPSDWRRVRAEGGGMLLDWGVHLIDQALQIVREKIVRVCCDQTHITCAEVDDGFRLHLDFESGKTAYLEVGTYHFLALPRFYMLCERGSAKIEDWRQNAQVAFLKAWNEKDVMPVQAAAGITKTMAPRDERTLDIHEADRPVSDVHDFYRNFCAALDGREPILVTHQEVRRVLQVIEAAFQSAEEKQSVRTEI</sequence>
<dbReference type="PANTHER" id="PTHR43708">
    <property type="entry name" value="CONSERVED EXPRESSED OXIDOREDUCTASE (EUROFUNG)"/>
    <property type="match status" value="1"/>
</dbReference>
<reference evidence="3" key="1">
    <citation type="submission" date="2020-10" db="EMBL/GenBank/DDBJ databases">
        <authorList>
            <person name="Gilroy R."/>
        </authorList>
    </citation>
    <scope>NUCLEOTIDE SEQUENCE</scope>
    <source>
        <strain evidence="3">ChiHile30-977</strain>
    </source>
</reference>
<feature type="domain" description="Gfo/Idh/MocA-like oxidoreductase N-terminal" evidence="1">
    <location>
        <begin position="6"/>
        <end position="119"/>
    </location>
</feature>
<dbReference type="PANTHER" id="PTHR43708:SF8">
    <property type="entry name" value="OXIDOREDUCTASE"/>
    <property type="match status" value="1"/>
</dbReference>
<dbReference type="InterPro" id="IPR036291">
    <property type="entry name" value="NAD(P)-bd_dom_sf"/>
</dbReference>
<evidence type="ECO:0000313" key="4">
    <source>
        <dbReference type="Proteomes" id="UP000886819"/>
    </source>
</evidence>
<reference evidence="3" key="2">
    <citation type="journal article" date="2021" name="PeerJ">
        <title>Extensive microbial diversity within the chicken gut microbiome revealed by metagenomics and culture.</title>
        <authorList>
            <person name="Gilroy R."/>
            <person name="Ravi A."/>
            <person name="Getino M."/>
            <person name="Pursley I."/>
            <person name="Horton D.L."/>
            <person name="Alikhan N.F."/>
            <person name="Baker D."/>
            <person name="Gharbi K."/>
            <person name="Hall N."/>
            <person name="Watson M."/>
            <person name="Adriaenssens E.M."/>
            <person name="Foster-Nyarko E."/>
            <person name="Jarju S."/>
            <person name="Secka A."/>
            <person name="Antonio M."/>
            <person name="Oren A."/>
            <person name="Chaudhuri R.R."/>
            <person name="La Ragione R."/>
            <person name="Hildebrand F."/>
            <person name="Pallen M.J."/>
        </authorList>
    </citation>
    <scope>NUCLEOTIDE SEQUENCE</scope>
    <source>
        <strain evidence="3">ChiHile30-977</strain>
    </source>
</reference>
<dbReference type="Gene3D" id="3.30.360.10">
    <property type="entry name" value="Dihydrodipicolinate Reductase, domain 2"/>
    <property type="match status" value="1"/>
</dbReference>
<feature type="domain" description="GFO/IDH/MocA-like oxidoreductase" evidence="2">
    <location>
        <begin position="129"/>
        <end position="246"/>
    </location>
</feature>
<proteinExistence type="predicted"/>
<dbReference type="SUPFAM" id="SSF55347">
    <property type="entry name" value="Glyceraldehyde-3-phosphate dehydrogenase-like, C-terminal domain"/>
    <property type="match status" value="1"/>
</dbReference>
<dbReference type="InterPro" id="IPR051317">
    <property type="entry name" value="Gfo/Idh/MocA_oxidoreduct"/>
</dbReference>
<dbReference type="GO" id="GO:0000166">
    <property type="term" value="F:nucleotide binding"/>
    <property type="evidence" value="ECO:0007669"/>
    <property type="project" value="InterPro"/>
</dbReference>
<evidence type="ECO:0000259" key="1">
    <source>
        <dbReference type="Pfam" id="PF01408"/>
    </source>
</evidence>
<organism evidence="3 4">
    <name type="scientific">Candidatus Avichristensenella intestinipullorum</name>
    <dbReference type="NCBI Taxonomy" id="2840693"/>
    <lineage>
        <taxon>Bacteria</taxon>
        <taxon>Bacillati</taxon>
        <taxon>Bacillota</taxon>
        <taxon>Clostridia</taxon>
        <taxon>Candidatus Avichristensenella</taxon>
    </lineage>
</organism>
<dbReference type="Pfam" id="PF22725">
    <property type="entry name" value="GFO_IDH_MocA_C3"/>
    <property type="match status" value="1"/>
</dbReference>
<comment type="caution">
    <text evidence="3">The sequence shown here is derived from an EMBL/GenBank/DDBJ whole genome shotgun (WGS) entry which is preliminary data.</text>
</comment>
<evidence type="ECO:0000313" key="3">
    <source>
        <dbReference type="EMBL" id="HIQ63722.1"/>
    </source>
</evidence>
<dbReference type="Proteomes" id="UP000886819">
    <property type="component" value="Unassembled WGS sequence"/>
</dbReference>